<reference evidence="1 2" key="1">
    <citation type="journal article" date="2023" name="Plants (Basel)">
        <title>Bridging the Gap: Combining Genomics and Transcriptomics Approaches to Understand Stylosanthes scabra, an Orphan Legume from the Brazilian Caatinga.</title>
        <authorList>
            <person name="Ferreira-Neto J.R.C."/>
            <person name="da Silva M.D."/>
            <person name="Binneck E."/>
            <person name="de Melo N.F."/>
            <person name="da Silva R.H."/>
            <person name="de Melo A.L.T.M."/>
            <person name="Pandolfi V."/>
            <person name="Bustamante F.O."/>
            <person name="Brasileiro-Vidal A.C."/>
            <person name="Benko-Iseppon A.M."/>
        </authorList>
    </citation>
    <scope>NUCLEOTIDE SEQUENCE [LARGE SCALE GENOMIC DNA]</scope>
    <source>
        <tissue evidence="1">Leaves</tissue>
    </source>
</reference>
<keyword evidence="2" id="KW-1185">Reference proteome</keyword>
<dbReference type="EMBL" id="JASCZI010091967">
    <property type="protein sequence ID" value="MED6151596.1"/>
    <property type="molecule type" value="Genomic_DNA"/>
</dbReference>
<organism evidence="1 2">
    <name type="scientific">Stylosanthes scabra</name>
    <dbReference type="NCBI Taxonomy" id="79078"/>
    <lineage>
        <taxon>Eukaryota</taxon>
        <taxon>Viridiplantae</taxon>
        <taxon>Streptophyta</taxon>
        <taxon>Embryophyta</taxon>
        <taxon>Tracheophyta</taxon>
        <taxon>Spermatophyta</taxon>
        <taxon>Magnoliopsida</taxon>
        <taxon>eudicotyledons</taxon>
        <taxon>Gunneridae</taxon>
        <taxon>Pentapetalae</taxon>
        <taxon>rosids</taxon>
        <taxon>fabids</taxon>
        <taxon>Fabales</taxon>
        <taxon>Fabaceae</taxon>
        <taxon>Papilionoideae</taxon>
        <taxon>50 kb inversion clade</taxon>
        <taxon>dalbergioids sensu lato</taxon>
        <taxon>Dalbergieae</taxon>
        <taxon>Pterocarpus clade</taxon>
        <taxon>Stylosanthes</taxon>
    </lineage>
</organism>
<accession>A0ABU6TRX5</accession>
<comment type="caution">
    <text evidence="1">The sequence shown here is derived from an EMBL/GenBank/DDBJ whole genome shotgun (WGS) entry which is preliminary data.</text>
</comment>
<proteinExistence type="predicted"/>
<evidence type="ECO:0008006" key="3">
    <source>
        <dbReference type="Google" id="ProtNLM"/>
    </source>
</evidence>
<evidence type="ECO:0000313" key="2">
    <source>
        <dbReference type="Proteomes" id="UP001341840"/>
    </source>
</evidence>
<protein>
    <recommendedName>
        <fullName evidence="3">SWIM-type domain-containing protein</fullName>
    </recommendedName>
</protein>
<evidence type="ECO:0000313" key="1">
    <source>
        <dbReference type="EMBL" id="MED6151596.1"/>
    </source>
</evidence>
<gene>
    <name evidence="1" type="ORF">PIB30_083951</name>
</gene>
<name>A0ABU6TRX5_9FABA</name>
<sequence length="120" mass="13572">MVPAPLESYHPQLQKNIHMSYTCDCTGYRATAHTGVICKSRFLDRAAAREKFRVEVAKESARNEKIAKKSLKVKSRAYVYAKGAYAYALPCLGRHVLAETGPYASPERPMRTHQWPDLCL</sequence>
<dbReference type="Proteomes" id="UP001341840">
    <property type="component" value="Unassembled WGS sequence"/>
</dbReference>